<dbReference type="EMBL" id="CAJNOQ010051141">
    <property type="protein sequence ID" value="CAF1650241.1"/>
    <property type="molecule type" value="Genomic_DNA"/>
</dbReference>
<reference evidence="1" key="1">
    <citation type="submission" date="2021-02" db="EMBL/GenBank/DDBJ databases">
        <authorList>
            <person name="Nowell W R."/>
        </authorList>
    </citation>
    <scope>NUCLEOTIDE SEQUENCE</scope>
</reference>
<protein>
    <submittedName>
        <fullName evidence="1">Uncharacterized protein</fullName>
    </submittedName>
</protein>
<gene>
    <name evidence="1" type="ORF">GPM918_LOCUS45471</name>
    <name evidence="2" type="ORF">SRO942_LOCUS48000</name>
</gene>
<feature type="non-terminal residue" evidence="1">
    <location>
        <position position="277"/>
    </location>
</feature>
<keyword evidence="3" id="KW-1185">Reference proteome</keyword>
<dbReference type="EMBL" id="CAJOBC010121697">
    <property type="protein sequence ID" value="CAF4577094.1"/>
    <property type="molecule type" value="Genomic_DNA"/>
</dbReference>
<dbReference type="AlphaFoldDB" id="A0A816EHC1"/>
<dbReference type="Proteomes" id="UP000663829">
    <property type="component" value="Unassembled WGS sequence"/>
</dbReference>
<sequence>MITTSDPDISNECGAMTTKIIAKTTTSSYFQHTSSDKSLNALLRNFSLICLNKDVKAIKRRLQNVTNDLEIFMNPFECVSYIVKAREKELIIIVSQPLTEHFIPLIHDLIQVIYIYILHTNKSFDDEFTSNKRYSKIRGSFMGHDIIISKLIDDLHLLSNLPLRQPFTQTDTSINFYMTSEQGYSLRTLTKEQTHFVSFQLLIDVILSKSETDCLFDKTNALKLYQVLSIDDQTILDNIHEFEQTCSADDVIDFFLTNNYIKETLNKSLRTENIQQI</sequence>
<evidence type="ECO:0000313" key="3">
    <source>
        <dbReference type="Proteomes" id="UP000663829"/>
    </source>
</evidence>
<organism evidence="1 3">
    <name type="scientific">Didymodactylos carnosus</name>
    <dbReference type="NCBI Taxonomy" id="1234261"/>
    <lineage>
        <taxon>Eukaryota</taxon>
        <taxon>Metazoa</taxon>
        <taxon>Spiralia</taxon>
        <taxon>Gnathifera</taxon>
        <taxon>Rotifera</taxon>
        <taxon>Eurotatoria</taxon>
        <taxon>Bdelloidea</taxon>
        <taxon>Philodinida</taxon>
        <taxon>Philodinidae</taxon>
        <taxon>Didymodactylos</taxon>
    </lineage>
</organism>
<name>A0A816EHC1_9BILA</name>
<evidence type="ECO:0000313" key="2">
    <source>
        <dbReference type="EMBL" id="CAF4577094.1"/>
    </source>
</evidence>
<evidence type="ECO:0000313" key="1">
    <source>
        <dbReference type="EMBL" id="CAF1650241.1"/>
    </source>
</evidence>
<comment type="caution">
    <text evidence="1">The sequence shown here is derived from an EMBL/GenBank/DDBJ whole genome shotgun (WGS) entry which is preliminary data.</text>
</comment>
<proteinExistence type="predicted"/>
<accession>A0A816EHC1</accession>
<dbReference type="Proteomes" id="UP000681722">
    <property type="component" value="Unassembled WGS sequence"/>
</dbReference>